<evidence type="ECO:0000313" key="8">
    <source>
        <dbReference type="Proteomes" id="UP000694388"/>
    </source>
</evidence>
<proteinExistence type="predicted"/>
<evidence type="ECO:0000259" key="6">
    <source>
        <dbReference type="SMART" id="SM00409"/>
    </source>
</evidence>
<sequence length="296" mass="33217">MFSLPTVYDVTYGKQVYGFTGGTVLLPCTLWYKPRWVGSLSGEWFMKSPSRYNVRRDVSISSLSSTNRFTFQRTRMNTNCSLTITNLMKTGTGTYYFKLKEPRQQSWESGIRVEVYDPPTSWFEPEDPSVGKNVSFSCTVQVPFNLSLSARCLGIGTKKVEGFHEEQTTVSLVFTASASHNGASCYCDVEYGGKIITSATRTLHGEGKNQNRVLWLGGAFGICLLVLSLLAGWFIWKKIKGVRGNTNEIPNHIHGVIPLNQHLCEDGTEQEETYMRLKKSLSESDYECLKVNSTST</sequence>
<dbReference type="GO" id="GO:0007155">
    <property type="term" value="P:cell adhesion"/>
    <property type="evidence" value="ECO:0007669"/>
    <property type="project" value="TreeGrafter"/>
</dbReference>
<dbReference type="Proteomes" id="UP000694388">
    <property type="component" value="Unplaced"/>
</dbReference>
<dbReference type="SMART" id="SM00409">
    <property type="entry name" value="IG"/>
    <property type="match status" value="1"/>
</dbReference>
<evidence type="ECO:0000313" key="7">
    <source>
        <dbReference type="Ensembl" id="ENSEBUP00000023836.1"/>
    </source>
</evidence>
<name>A0A8C4R1R2_EPTBU</name>
<dbReference type="GO" id="GO:0005886">
    <property type="term" value="C:plasma membrane"/>
    <property type="evidence" value="ECO:0007669"/>
    <property type="project" value="TreeGrafter"/>
</dbReference>
<comment type="subcellular location">
    <subcellularLocation>
        <location evidence="1">Membrane</location>
        <topology evidence="1">Single-pass membrane protein</topology>
    </subcellularLocation>
</comment>
<reference evidence="7" key="2">
    <citation type="submission" date="2025-09" db="UniProtKB">
        <authorList>
            <consortium name="Ensembl"/>
        </authorList>
    </citation>
    <scope>IDENTIFICATION</scope>
</reference>
<dbReference type="GO" id="GO:0033691">
    <property type="term" value="F:sialic acid binding"/>
    <property type="evidence" value="ECO:0007669"/>
    <property type="project" value="TreeGrafter"/>
</dbReference>
<dbReference type="PANTHER" id="PTHR12035:SF125">
    <property type="entry name" value="SIALIC ACID-BINDING IG-LIKE LECTIN 5"/>
    <property type="match status" value="1"/>
</dbReference>
<dbReference type="InterPro" id="IPR013783">
    <property type="entry name" value="Ig-like_fold"/>
</dbReference>
<dbReference type="InterPro" id="IPR051036">
    <property type="entry name" value="SIGLEC"/>
</dbReference>
<dbReference type="InterPro" id="IPR013106">
    <property type="entry name" value="Ig_V-set"/>
</dbReference>
<dbReference type="InterPro" id="IPR003599">
    <property type="entry name" value="Ig_sub"/>
</dbReference>
<keyword evidence="4 5" id="KW-0472">Membrane</keyword>
<protein>
    <recommendedName>
        <fullName evidence="6">Immunoglobulin domain-containing protein</fullName>
    </recommendedName>
</protein>
<evidence type="ECO:0000256" key="3">
    <source>
        <dbReference type="ARBA" id="ARBA00022989"/>
    </source>
</evidence>
<evidence type="ECO:0000256" key="5">
    <source>
        <dbReference type="SAM" id="Phobius"/>
    </source>
</evidence>
<dbReference type="AlphaFoldDB" id="A0A8C4R1R2"/>
<dbReference type="InterPro" id="IPR036179">
    <property type="entry name" value="Ig-like_dom_sf"/>
</dbReference>
<evidence type="ECO:0000256" key="2">
    <source>
        <dbReference type="ARBA" id="ARBA00022692"/>
    </source>
</evidence>
<feature type="transmembrane region" description="Helical" evidence="5">
    <location>
        <begin position="213"/>
        <end position="236"/>
    </location>
</feature>
<accession>A0A8C4R1R2</accession>
<dbReference type="SUPFAM" id="SSF48726">
    <property type="entry name" value="Immunoglobulin"/>
    <property type="match status" value="1"/>
</dbReference>
<keyword evidence="2 5" id="KW-0812">Transmembrane</keyword>
<evidence type="ECO:0000256" key="4">
    <source>
        <dbReference type="ARBA" id="ARBA00023136"/>
    </source>
</evidence>
<keyword evidence="8" id="KW-1185">Reference proteome</keyword>
<dbReference type="Pfam" id="PF07686">
    <property type="entry name" value="V-set"/>
    <property type="match status" value="1"/>
</dbReference>
<reference evidence="7" key="1">
    <citation type="submission" date="2025-08" db="UniProtKB">
        <authorList>
            <consortium name="Ensembl"/>
        </authorList>
    </citation>
    <scope>IDENTIFICATION</scope>
</reference>
<dbReference type="Ensembl" id="ENSEBUT00000024413.1">
    <property type="protein sequence ID" value="ENSEBUP00000023836.1"/>
    <property type="gene ID" value="ENSEBUG00000014685.1"/>
</dbReference>
<dbReference type="Gene3D" id="2.60.40.10">
    <property type="entry name" value="Immunoglobulins"/>
    <property type="match status" value="2"/>
</dbReference>
<feature type="domain" description="Immunoglobulin" evidence="6">
    <location>
        <begin position="13"/>
        <end position="116"/>
    </location>
</feature>
<dbReference type="PANTHER" id="PTHR12035">
    <property type="entry name" value="SIALIC ACID BINDING IMMUNOGLOBULIN-LIKE LECTIN"/>
    <property type="match status" value="1"/>
</dbReference>
<evidence type="ECO:0000256" key="1">
    <source>
        <dbReference type="ARBA" id="ARBA00004167"/>
    </source>
</evidence>
<keyword evidence="3 5" id="KW-1133">Transmembrane helix</keyword>
<dbReference type="GeneTree" id="ENSGT00930000152837"/>
<organism evidence="7 8">
    <name type="scientific">Eptatretus burgeri</name>
    <name type="common">Inshore hagfish</name>
    <dbReference type="NCBI Taxonomy" id="7764"/>
    <lineage>
        <taxon>Eukaryota</taxon>
        <taxon>Metazoa</taxon>
        <taxon>Chordata</taxon>
        <taxon>Craniata</taxon>
        <taxon>Vertebrata</taxon>
        <taxon>Cyclostomata</taxon>
        <taxon>Myxini</taxon>
        <taxon>Myxiniformes</taxon>
        <taxon>Myxinidae</taxon>
        <taxon>Eptatretinae</taxon>
        <taxon>Eptatretus</taxon>
    </lineage>
</organism>